<sequence>MKFLRVKMCVAFFAALILFSFQPAYWQSKFIKVDQDGTISYIPDEKGNIIPDFSRVGYHKGNRDIPVLPIVKTLSPSGSSTDEAAIQSAINELSKRDPDKNGFRGAILLKKGVYKIPGTIHINASGIVLRGEGDEQYGTKLIATGKDKRNLISISGQGSLAEVTGSRRKIADSYVPVGAFSFMLESASGLKAGDKIVVLRPGTKNWISDIKMDQIVERQGTKQWQAKEYDLHFEREITKIEGNKVFIDNPVVMAMEANYGGGEIYKYSFNNRIAEVGIENMRFESEYANDTDEEHSWIAVEINKAENCWVKNVTSKYFAYSCVSLENDAKFITIRDSKCLDAKSVITGGRRYSFNNDGQLNLFMNLETTEGRHDFVTGAKVLGPNVFYNCKASQTHADIGPHHRWAVGTLYDNVQTDGAINVQDRGKMGSGHGWSGANQVVWNCKAKEAAVQNPWASAKNYCIGFQGKKAGGAFPDRTDGEWEGHNQPGLTPPSLYRAQLEARQNSKEE</sequence>
<evidence type="ECO:0000313" key="3">
    <source>
        <dbReference type="EMBL" id="MFD2162331.1"/>
    </source>
</evidence>
<evidence type="ECO:0000313" key="4">
    <source>
        <dbReference type="Proteomes" id="UP001597387"/>
    </source>
</evidence>
<accession>A0ABW4ZLB2</accession>
<dbReference type="SUPFAM" id="SSF51126">
    <property type="entry name" value="Pectin lyase-like"/>
    <property type="match status" value="1"/>
</dbReference>
<name>A0ABW4ZLB2_9SPHI</name>
<feature type="region of interest" description="Disordered" evidence="1">
    <location>
        <begin position="473"/>
        <end position="509"/>
    </location>
</feature>
<dbReference type="EMBL" id="JBHUHZ010000001">
    <property type="protein sequence ID" value="MFD2162331.1"/>
    <property type="molecule type" value="Genomic_DNA"/>
</dbReference>
<feature type="signal peptide" evidence="2">
    <location>
        <begin position="1"/>
        <end position="26"/>
    </location>
</feature>
<evidence type="ECO:0008006" key="5">
    <source>
        <dbReference type="Google" id="ProtNLM"/>
    </source>
</evidence>
<feature type="chain" id="PRO_5046873350" description="Pectate lyase superfamily protein domain-containing protein" evidence="2">
    <location>
        <begin position="27"/>
        <end position="509"/>
    </location>
</feature>
<keyword evidence="4" id="KW-1185">Reference proteome</keyword>
<evidence type="ECO:0000256" key="2">
    <source>
        <dbReference type="SAM" id="SignalP"/>
    </source>
</evidence>
<keyword evidence="2" id="KW-0732">Signal</keyword>
<organism evidence="3 4">
    <name type="scientific">Paradesertivirga mongoliensis</name>
    <dbReference type="NCBI Taxonomy" id="2100740"/>
    <lineage>
        <taxon>Bacteria</taxon>
        <taxon>Pseudomonadati</taxon>
        <taxon>Bacteroidota</taxon>
        <taxon>Sphingobacteriia</taxon>
        <taxon>Sphingobacteriales</taxon>
        <taxon>Sphingobacteriaceae</taxon>
        <taxon>Paradesertivirga</taxon>
    </lineage>
</organism>
<proteinExistence type="predicted"/>
<protein>
    <recommendedName>
        <fullName evidence="5">Pectate lyase superfamily protein domain-containing protein</fullName>
    </recommendedName>
</protein>
<dbReference type="InterPro" id="IPR011050">
    <property type="entry name" value="Pectin_lyase_fold/virulence"/>
</dbReference>
<dbReference type="RefSeq" id="WP_255903828.1">
    <property type="nucleotide sequence ID" value="NZ_JAFMZO010000003.1"/>
</dbReference>
<dbReference type="Proteomes" id="UP001597387">
    <property type="component" value="Unassembled WGS sequence"/>
</dbReference>
<evidence type="ECO:0000256" key="1">
    <source>
        <dbReference type="SAM" id="MobiDB-lite"/>
    </source>
</evidence>
<dbReference type="Gene3D" id="2.160.20.10">
    <property type="entry name" value="Single-stranded right-handed beta-helix, Pectin lyase-like"/>
    <property type="match status" value="2"/>
</dbReference>
<dbReference type="InterPro" id="IPR012334">
    <property type="entry name" value="Pectin_lyas_fold"/>
</dbReference>
<comment type="caution">
    <text evidence="3">The sequence shown here is derived from an EMBL/GenBank/DDBJ whole genome shotgun (WGS) entry which is preliminary data.</text>
</comment>
<gene>
    <name evidence="3" type="ORF">ACFSJU_07990</name>
</gene>
<reference evidence="4" key="1">
    <citation type="journal article" date="2019" name="Int. J. Syst. Evol. Microbiol.">
        <title>The Global Catalogue of Microorganisms (GCM) 10K type strain sequencing project: providing services to taxonomists for standard genome sequencing and annotation.</title>
        <authorList>
            <consortium name="The Broad Institute Genomics Platform"/>
            <consortium name="The Broad Institute Genome Sequencing Center for Infectious Disease"/>
            <person name="Wu L."/>
            <person name="Ma J."/>
        </authorList>
    </citation>
    <scope>NUCLEOTIDE SEQUENCE [LARGE SCALE GENOMIC DNA]</scope>
    <source>
        <strain evidence="4">KCTC 42217</strain>
    </source>
</reference>